<dbReference type="CDD" id="cd22836">
    <property type="entry name" value="Gal_Rha_Lectin_RBL_rpt2"/>
    <property type="match status" value="3"/>
</dbReference>
<keyword evidence="1" id="KW-0348">Hemagglutinin</keyword>
<feature type="domain" description="SUEL-type lectin" evidence="4">
    <location>
        <begin position="180"/>
        <end position="265"/>
    </location>
</feature>
<dbReference type="EMBL" id="JAHKSW010000066">
    <property type="protein sequence ID" value="KAG7313690.1"/>
    <property type="molecule type" value="Genomic_DNA"/>
</dbReference>
<sequence length="591" mass="63441">MSSILLVVRSTTYGRTNRDTCNARPASEIANTNCALKISTIADRCNGLRECEVKTDLLGNPDPCFGTYKYYNTTYDCISGQNIVICEQGYSTLNCGDGYIQIINANYGRANAVTCVNGLPSSVLQNTNCYAPSTFSKVASMCNGKTTCTVDASYTIFTDPCVGTAKYLSVSYICHRSIVTCEGNTAILTCGDRRINAVSANYGRTDSTTCSSGRPANQISNTNCYTPDALNKVAARCNGQSSCSVPATNDLFSDPCYGTYKYLTVHHCFNTFSIMMLCLKLTLLTLLIAAPGLLVSGETVITCDGDVQRLTCDTGVIKVKSTVYGRSDSTICSTKRPHLTVTDTSCYSTISTIADRCNGLRECEVKTDLLGSSDPCKGTYKYYTTTYGCIDAREAVVCEHGYRTLDCGTDTIEILNANFGRADSVTCSSGLPNGFTQNTNCYAPNTLSIVSSLCNGMNTCTVEASSTVFSDPCKTTAKYLTVSYTCINSSMNLFLTGSIVTCEGNTAILTCGDRRINAVSANYGRTDSTTCSSGRPANQISNTNCYTPDALNKVAARCNGQSSCSVPATNDLFSDPCYGTYKYLTVVYYCS</sequence>
<dbReference type="InterPro" id="IPR043159">
    <property type="entry name" value="Lectin_gal-bd_sf"/>
</dbReference>
<name>A0A9D3N1E1_9TELE</name>
<keyword evidence="2" id="KW-0430">Lectin</keyword>
<dbReference type="GO" id="GO:0030246">
    <property type="term" value="F:carbohydrate binding"/>
    <property type="evidence" value="ECO:0007669"/>
    <property type="project" value="UniProtKB-KW"/>
</dbReference>
<dbReference type="FunFam" id="2.60.120.740:FF:000001">
    <property type="entry name" value="Adhesion G protein-coupled receptor L2"/>
    <property type="match status" value="1"/>
</dbReference>
<dbReference type="Proteomes" id="UP000824219">
    <property type="component" value="Unassembled WGS sequence"/>
</dbReference>
<dbReference type="FunFam" id="2.60.120.740:FF:000003">
    <property type="entry name" value="Protein eva-1 homolog C"/>
    <property type="match status" value="2"/>
</dbReference>
<evidence type="ECO:0000256" key="2">
    <source>
        <dbReference type="ARBA" id="ARBA00022734"/>
    </source>
</evidence>
<evidence type="ECO:0000313" key="6">
    <source>
        <dbReference type="Proteomes" id="UP000824219"/>
    </source>
</evidence>
<dbReference type="AlphaFoldDB" id="A0A9D3N1E1"/>
<dbReference type="PANTHER" id="PTHR46780">
    <property type="entry name" value="PROTEIN EVA-1"/>
    <property type="match status" value="1"/>
</dbReference>
<evidence type="ECO:0000313" key="5">
    <source>
        <dbReference type="EMBL" id="KAG7313690.1"/>
    </source>
</evidence>
<feature type="domain" description="SUEL-type lectin" evidence="4">
    <location>
        <begin position="501"/>
        <end position="591"/>
    </location>
</feature>
<proteinExistence type="predicted"/>
<reference evidence="5" key="1">
    <citation type="submission" date="2021-06" db="EMBL/GenBank/DDBJ databases">
        <title>Chromosome-level genome assembly of the red-tail catfish (Hemibagrus wyckioides).</title>
        <authorList>
            <person name="Shao F."/>
        </authorList>
    </citation>
    <scope>NUCLEOTIDE SEQUENCE</scope>
    <source>
        <strain evidence="5">EC202008001</strain>
        <tissue evidence="5">Blood</tissue>
    </source>
</reference>
<dbReference type="PROSITE" id="PS50228">
    <property type="entry name" value="SUEL_LECTIN"/>
    <property type="match status" value="5"/>
</dbReference>
<evidence type="ECO:0000259" key="4">
    <source>
        <dbReference type="PROSITE" id="PS50228"/>
    </source>
</evidence>
<keyword evidence="3" id="KW-0677">Repeat</keyword>
<evidence type="ECO:0000256" key="3">
    <source>
        <dbReference type="ARBA" id="ARBA00022737"/>
    </source>
</evidence>
<feature type="domain" description="SUEL-type lectin" evidence="4">
    <location>
        <begin position="302"/>
        <end position="390"/>
    </location>
</feature>
<dbReference type="Gene3D" id="2.60.120.740">
    <property type="match status" value="6"/>
</dbReference>
<protein>
    <recommendedName>
        <fullName evidence="4">SUEL-type lectin domain-containing protein</fullName>
    </recommendedName>
</protein>
<organism evidence="5 6">
    <name type="scientific">Hemibagrus wyckioides</name>
    <dbReference type="NCBI Taxonomy" id="337641"/>
    <lineage>
        <taxon>Eukaryota</taxon>
        <taxon>Metazoa</taxon>
        <taxon>Chordata</taxon>
        <taxon>Craniata</taxon>
        <taxon>Vertebrata</taxon>
        <taxon>Euteleostomi</taxon>
        <taxon>Actinopterygii</taxon>
        <taxon>Neopterygii</taxon>
        <taxon>Teleostei</taxon>
        <taxon>Ostariophysi</taxon>
        <taxon>Siluriformes</taxon>
        <taxon>Bagridae</taxon>
        <taxon>Hemibagrus</taxon>
    </lineage>
</organism>
<gene>
    <name evidence="5" type="ORF">KOW79_000090</name>
</gene>
<dbReference type="OrthoDB" id="1100386at2759"/>
<evidence type="ECO:0000256" key="1">
    <source>
        <dbReference type="ARBA" id="ARBA00022546"/>
    </source>
</evidence>
<dbReference type="InterPro" id="IPR000922">
    <property type="entry name" value="Lectin_gal-bd_dom"/>
</dbReference>
<dbReference type="Pfam" id="PF02140">
    <property type="entry name" value="SUEL_Lectin"/>
    <property type="match status" value="6"/>
</dbReference>
<feature type="domain" description="SUEL-type lectin" evidence="4">
    <location>
        <begin position="397"/>
        <end position="487"/>
    </location>
</feature>
<keyword evidence="6" id="KW-1185">Reference proteome</keyword>
<comment type="caution">
    <text evidence="5">The sequence shown here is derived from an EMBL/GenBank/DDBJ whole genome shotgun (WGS) entry which is preliminary data.</text>
</comment>
<feature type="domain" description="SUEL-type lectin" evidence="4">
    <location>
        <begin position="85"/>
        <end position="175"/>
    </location>
</feature>
<accession>A0A9D3N1E1</accession>